<keyword evidence="9" id="KW-1185">Reference proteome</keyword>
<dbReference type="GO" id="GO:0009247">
    <property type="term" value="P:glycolipid biosynthetic process"/>
    <property type="evidence" value="ECO:0007669"/>
    <property type="project" value="UniProtKB-ARBA"/>
</dbReference>
<dbReference type="STRING" id="57664.SAMN05661003_10497"/>
<dbReference type="Pfam" id="PF03279">
    <property type="entry name" value="Lip_A_acyltrans"/>
    <property type="match status" value="1"/>
</dbReference>
<feature type="region of interest" description="Disordered" evidence="7">
    <location>
        <begin position="298"/>
        <end position="317"/>
    </location>
</feature>
<accession>A0A1G7ANB1</accession>
<protein>
    <submittedName>
        <fullName evidence="8">KDO2-lipid IV(A) lauroyltransferase</fullName>
    </submittedName>
</protein>
<evidence type="ECO:0000256" key="5">
    <source>
        <dbReference type="ARBA" id="ARBA00023136"/>
    </source>
</evidence>
<dbReference type="PANTHER" id="PTHR30606">
    <property type="entry name" value="LIPID A BIOSYNTHESIS LAUROYL ACYLTRANSFERASE"/>
    <property type="match status" value="1"/>
</dbReference>
<dbReference type="PANTHER" id="PTHR30606:SF10">
    <property type="entry name" value="PHOSPHATIDYLINOSITOL MANNOSIDE ACYLTRANSFERASE"/>
    <property type="match status" value="1"/>
</dbReference>
<dbReference type="AlphaFoldDB" id="A0A1G7ANB1"/>
<dbReference type="Proteomes" id="UP000243205">
    <property type="component" value="Unassembled WGS sequence"/>
</dbReference>
<sequence length="317" mass="36287">MRRPLRTLQNLLEALPFFFLVAIAQLLPRRAALRFGRVLGRLGRLLQPARRHTARDNLRQAFPQQSADWIEYQLSSMFEHLGISAMELLRLASARGRTALQSQLHFSGLEQLQQLREHKQGAFLLTAHLGFWEVGPLFLPPQGLQVSFVAKAIRNPYIDRFFWRLRTSGGGQGIDSRHAARRIVRALGQGQLVGLLLDQHVSKKTGVVVNFFGRPAYTTPIITQIALKTGTPVVTAFAYRQPDFSYRVLIQPPLYLEGDCSDTNIQQQTQRLTAIMEEAIRQQPQQWFWLHRRWRWRPEQGNPPPATPESTDSRSDP</sequence>
<organism evidence="8 9">
    <name type="scientific">Desulfuromonas thiophila</name>
    <dbReference type="NCBI Taxonomy" id="57664"/>
    <lineage>
        <taxon>Bacteria</taxon>
        <taxon>Pseudomonadati</taxon>
        <taxon>Thermodesulfobacteriota</taxon>
        <taxon>Desulfuromonadia</taxon>
        <taxon>Desulfuromonadales</taxon>
        <taxon>Desulfuromonadaceae</taxon>
        <taxon>Desulfuromonas</taxon>
    </lineage>
</organism>
<proteinExistence type="predicted"/>
<evidence type="ECO:0000256" key="4">
    <source>
        <dbReference type="ARBA" id="ARBA00022679"/>
    </source>
</evidence>
<gene>
    <name evidence="8" type="ORF">SAMN05661003_10497</name>
</gene>
<dbReference type="InterPro" id="IPR004960">
    <property type="entry name" value="LipA_acyltrans"/>
</dbReference>
<evidence type="ECO:0000313" key="9">
    <source>
        <dbReference type="Proteomes" id="UP000243205"/>
    </source>
</evidence>
<keyword evidence="4 8" id="KW-0808">Transferase</keyword>
<evidence type="ECO:0000256" key="3">
    <source>
        <dbReference type="ARBA" id="ARBA00022519"/>
    </source>
</evidence>
<dbReference type="CDD" id="cd07984">
    <property type="entry name" value="LPLAT_LABLAT-like"/>
    <property type="match status" value="1"/>
</dbReference>
<name>A0A1G7ANB1_9BACT</name>
<evidence type="ECO:0000256" key="2">
    <source>
        <dbReference type="ARBA" id="ARBA00022475"/>
    </source>
</evidence>
<evidence type="ECO:0000313" key="8">
    <source>
        <dbReference type="EMBL" id="SDE15366.1"/>
    </source>
</evidence>
<evidence type="ECO:0000256" key="7">
    <source>
        <dbReference type="SAM" id="MobiDB-lite"/>
    </source>
</evidence>
<evidence type="ECO:0000256" key="6">
    <source>
        <dbReference type="ARBA" id="ARBA00023315"/>
    </source>
</evidence>
<reference evidence="9" key="1">
    <citation type="submission" date="2016-10" db="EMBL/GenBank/DDBJ databases">
        <authorList>
            <person name="Varghese N."/>
            <person name="Submissions S."/>
        </authorList>
    </citation>
    <scope>NUCLEOTIDE SEQUENCE [LARGE SCALE GENOMIC DNA]</scope>
    <source>
        <strain evidence="9">DSM 8987</strain>
    </source>
</reference>
<dbReference type="RefSeq" id="WP_171906337.1">
    <property type="nucleotide sequence ID" value="NZ_FNAQ01000004.1"/>
</dbReference>
<keyword evidence="3" id="KW-0997">Cell inner membrane</keyword>
<keyword evidence="5" id="KW-0472">Membrane</keyword>
<keyword evidence="6" id="KW-0012">Acyltransferase</keyword>
<dbReference type="PIRSF" id="PIRSF026649">
    <property type="entry name" value="MsbB"/>
    <property type="match status" value="1"/>
</dbReference>
<dbReference type="GO" id="GO:0016746">
    <property type="term" value="F:acyltransferase activity"/>
    <property type="evidence" value="ECO:0007669"/>
    <property type="project" value="UniProtKB-KW"/>
</dbReference>
<evidence type="ECO:0000256" key="1">
    <source>
        <dbReference type="ARBA" id="ARBA00004533"/>
    </source>
</evidence>
<comment type="subcellular location">
    <subcellularLocation>
        <location evidence="1">Cell inner membrane</location>
    </subcellularLocation>
</comment>
<dbReference type="GO" id="GO:0005886">
    <property type="term" value="C:plasma membrane"/>
    <property type="evidence" value="ECO:0007669"/>
    <property type="project" value="UniProtKB-SubCell"/>
</dbReference>
<keyword evidence="2" id="KW-1003">Cell membrane</keyword>
<dbReference type="EMBL" id="FNAQ01000004">
    <property type="protein sequence ID" value="SDE15366.1"/>
    <property type="molecule type" value="Genomic_DNA"/>
</dbReference>